<evidence type="ECO:0000256" key="1">
    <source>
        <dbReference type="SAM" id="MobiDB-lite"/>
    </source>
</evidence>
<feature type="region of interest" description="Disordered" evidence="1">
    <location>
        <begin position="304"/>
        <end position="323"/>
    </location>
</feature>
<evidence type="ECO:0000259" key="2">
    <source>
        <dbReference type="PROSITE" id="PS51038"/>
    </source>
</evidence>
<feature type="region of interest" description="Disordered" evidence="1">
    <location>
        <begin position="26"/>
        <end position="61"/>
    </location>
</feature>
<dbReference type="GO" id="GO:0003682">
    <property type="term" value="F:chromatin binding"/>
    <property type="evidence" value="ECO:0007669"/>
    <property type="project" value="InterPro"/>
</dbReference>
<dbReference type="Gene3D" id="2.30.30.490">
    <property type="match status" value="1"/>
</dbReference>
<feature type="domain" description="BAH" evidence="2">
    <location>
        <begin position="122"/>
        <end position="244"/>
    </location>
</feature>
<name>A0A365MWR8_GIBIN</name>
<sequence length="437" mass="49822">MSKRKRSLSVEEDYYAECPFTISYETGHQRGNKHKKRKSDGQDENNQTRSQISPFKPKGSFKTHKNMDLEYTVELEYTGELECTAELEKGWRGMTRYRHFVLNTNKYNEESFVYVTNEVSVENKKAQDYGLSIYKKNKHDWVARILEIRASDKCHVYARIYWMYRPEELPLGTADGGKKVQGRQPYHGVNELIATNHMDIINVISIAGLATVDQWIESDTKEVPKELYWRQTFDFRNLQLSSVELICECQEPANPDKIVLECTNPQCGKSLHEECVSHKILMQVHGRLGLDKPNMSQWLAGKKHEPTATHPLSPPSPEEEETRPTIDVGFNKTYDGLRCKKAAHETDCEVGSLVGGRTPFGGIATAPAKQSAKKGHRKARRKTAGPRPYEGLFKATLKMKDGRPTSWEILDLRESVIGSAKSWTEDIYCLLCGSVIN</sequence>
<dbReference type="Proteomes" id="UP000251714">
    <property type="component" value="Unassembled WGS sequence"/>
</dbReference>
<dbReference type="CDD" id="cd04370">
    <property type="entry name" value="BAH"/>
    <property type="match status" value="1"/>
</dbReference>
<protein>
    <recommendedName>
        <fullName evidence="2">BAH domain-containing protein</fullName>
    </recommendedName>
</protein>
<feature type="region of interest" description="Disordered" evidence="1">
    <location>
        <begin position="364"/>
        <end position="387"/>
    </location>
</feature>
<reference evidence="3 4" key="1">
    <citation type="submission" date="2017-12" db="EMBL/GenBank/DDBJ databases">
        <title>Genome sequence of the mycotoxigenic crop pathogen Fusarium proliferatum, strain ITEM 2341 from Date Palm.</title>
        <authorList>
            <person name="Almiman B.F."/>
            <person name="Shittu T.A."/>
            <person name="Muthumeenakshi S."/>
            <person name="Baroncelli R."/>
            <person name="Sreenivasaprasada S."/>
        </authorList>
    </citation>
    <scope>NUCLEOTIDE SEQUENCE [LARGE SCALE GENOMIC DNA]</scope>
    <source>
        <strain evidence="3 4">ITEM 2341</strain>
    </source>
</reference>
<dbReference type="InterPro" id="IPR043151">
    <property type="entry name" value="BAH_sf"/>
</dbReference>
<dbReference type="EMBL" id="PKMI01000037">
    <property type="protein sequence ID" value="RBA12818.1"/>
    <property type="molecule type" value="Genomic_DNA"/>
</dbReference>
<dbReference type="Pfam" id="PF01426">
    <property type="entry name" value="BAH"/>
    <property type="match status" value="1"/>
</dbReference>
<evidence type="ECO:0000313" key="3">
    <source>
        <dbReference type="EMBL" id="RBA12818.1"/>
    </source>
</evidence>
<comment type="caution">
    <text evidence="3">The sequence shown here is derived from an EMBL/GenBank/DDBJ whole genome shotgun (WGS) entry which is preliminary data.</text>
</comment>
<dbReference type="AlphaFoldDB" id="A0A365MWR8"/>
<accession>A0A365MWR8</accession>
<dbReference type="InterPro" id="IPR001025">
    <property type="entry name" value="BAH_dom"/>
</dbReference>
<gene>
    <name evidence="3" type="ORF">FPRO05_14094</name>
</gene>
<organism evidence="3 4">
    <name type="scientific">Gibberella intermedia</name>
    <name type="common">Bulb rot disease fungus</name>
    <name type="synonym">Fusarium proliferatum</name>
    <dbReference type="NCBI Taxonomy" id="948311"/>
    <lineage>
        <taxon>Eukaryota</taxon>
        <taxon>Fungi</taxon>
        <taxon>Dikarya</taxon>
        <taxon>Ascomycota</taxon>
        <taxon>Pezizomycotina</taxon>
        <taxon>Sordariomycetes</taxon>
        <taxon>Hypocreomycetidae</taxon>
        <taxon>Hypocreales</taxon>
        <taxon>Nectriaceae</taxon>
        <taxon>Fusarium</taxon>
        <taxon>Fusarium fujikuroi species complex</taxon>
    </lineage>
</organism>
<proteinExistence type="predicted"/>
<dbReference type="PROSITE" id="PS51038">
    <property type="entry name" value="BAH"/>
    <property type="match status" value="1"/>
</dbReference>
<evidence type="ECO:0000313" key="4">
    <source>
        <dbReference type="Proteomes" id="UP000251714"/>
    </source>
</evidence>
<dbReference type="PANTHER" id="PTHR46364">
    <property type="entry name" value="OS08G0421900 PROTEIN"/>
    <property type="match status" value="1"/>
</dbReference>
<dbReference type="SMART" id="SM00439">
    <property type="entry name" value="BAH"/>
    <property type="match status" value="1"/>
</dbReference>
<feature type="compositionally biased region" description="Basic residues" evidence="1">
    <location>
        <begin position="371"/>
        <end position="384"/>
    </location>
</feature>
<feature type="compositionally biased region" description="Polar residues" evidence="1">
    <location>
        <begin position="44"/>
        <end position="53"/>
    </location>
</feature>